<dbReference type="AlphaFoldDB" id="A0A4Q5HHF8"/>
<evidence type="ECO:0000259" key="1">
    <source>
        <dbReference type="Pfam" id="PF01636"/>
    </source>
</evidence>
<proteinExistence type="predicted"/>
<dbReference type="PANTHER" id="PTHR21310:SF15">
    <property type="entry name" value="AMINOGLYCOSIDE PHOSPHOTRANSFERASE DOMAIN-CONTAINING PROTEIN"/>
    <property type="match status" value="1"/>
</dbReference>
<dbReference type="OrthoDB" id="1099773at2"/>
<dbReference type="InterPro" id="IPR051678">
    <property type="entry name" value="AGP_Transferase"/>
</dbReference>
<accession>A0A4Q5HHF8</accession>
<evidence type="ECO:0000313" key="3">
    <source>
        <dbReference type="Proteomes" id="UP000291191"/>
    </source>
</evidence>
<dbReference type="EMBL" id="RCXO01000008">
    <property type="protein sequence ID" value="RYT80972.1"/>
    <property type="molecule type" value="Genomic_DNA"/>
</dbReference>
<gene>
    <name evidence="2" type="ORF">EAJ06_08115</name>
</gene>
<sequence length="364" mass="41742">MGTRKNIYYWKCDRPSAFFAIKEGNEGNAKEVQEELGVLLTNYFGSEHFSLSSAGGQGNHLTFLASRNNESYFVRVENGPEKDDYMEVETTIINRVHDIGIPTPNIYAVDSSRIKYDFAWQIMENVEFSDLNRIYKSHKLQTRTVMRELGTYIARWQSISTDGFGPYNSDILRVDGRLEGLHSTYRDYYMLNIEKHFDFLVQHSFLTKEKADSFLGAVVANLKFLDISRGCLVHKDLALWNVLGTEDCIKAVIDWDDTISGDPTDDISLMACFHSKEEMNALIEGYQEIKPLPENFIPRFWLHLMRNMLFKAVIRVGAGYFKKDSNYFLINSGSEGGLGLHNFTLSRLELAYEGLTELKSMDDL</sequence>
<dbReference type="Pfam" id="PF01636">
    <property type="entry name" value="APH"/>
    <property type="match status" value="1"/>
</dbReference>
<comment type="caution">
    <text evidence="2">The sequence shown here is derived from an EMBL/GenBank/DDBJ whole genome shotgun (WGS) entry which is preliminary data.</text>
</comment>
<reference evidence="2 3" key="1">
    <citation type="journal article" date="2019" name="Science, e1252229">
        <title>Invertible promoters mediate bacterial phase variation, antibiotic resistance, and host adaptation in the gut.</title>
        <authorList>
            <person name="Jiang X."/>
            <person name="Hall A.B."/>
            <person name="Arthur T.D."/>
            <person name="Plichta D.R."/>
            <person name="Covington C.T."/>
            <person name="Poyet M."/>
            <person name="Crothers J."/>
            <person name="Moses P.L."/>
            <person name="Tolonen A.C."/>
            <person name="Vlamakis H."/>
            <person name="Alm E.J."/>
            <person name="Xavier R.J."/>
        </authorList>
    </citation>
    <scope>NUCLEOTIDE SEQUENCE [LARGE SCALE GENOMIC DNA]</scope>
    <source>
        <strain evidence="3">bf_0095</strain>
    </source>
</reference>
<dbReference type="InterPro" id="IPR011009">
    <property type="entry name" value="Kinase-like_dom_sf"/>
</dbReference>
<dbReference type="SUPFAM" id="SSF56112">
    <property type="entry name" value="Protein kinase-like (PK-like)"/>
    <property type="match status" value="1"/>
</dbReference>
<keyword evidence="3" id="KW-1185">Reference proteome</keyword>
<dbReference type="PANTHER" id="PTHR21310">
    <property type="entry name" value="AMINOGLYCOSIDE PHOSPHOTRANSFERASE-RELATED-RELATED"/>
    <property type="match status" value="1"/>
</dbReference>
<dbReference type="RefSeq" id="WP_118216829.1">
    <property type="nucleotide sequence ID" value="NZ_JADMUC010000004.1"/>
</dbReference>
<keyword evidence="2" id="KW-0808">Transferase</keyword>
<protein>
    <submittedName>
        <fullName evidence="2">Aminoglycoside phosphotransferase family protein</fullName>
    </submittedName>
</protein>
<dbReference type="Proteomes" id="UP000291191">
    <property type="component" value="Unassembled WGS sequence"/>
</dbReference>
<feature type="domain" description="Aminoglycoside phosphotransferase" evidence="1">
    <location>
        <begin position="55"/>
        <end position="284"/>
    </location>
</feature>
<evidence type="ECO:0000313" key="2">
    <source>
        <dbReference type="EMBL" id="RYT80972.1"/>
    </source>
</evidence>
<dbReference type="Gene3D" id="3.90.1200.10">
    <property type="match status" value="1"/>
</dbReference>
<name>A0A4Q5HHF8_9BACE</name>
<dbReference type="GO" id="GO:0016740">
    <property type="term" value="F:transferase activity"/>
    <property type="evidence" value="ECO:0007669"/>
    <property type="project" value="UniProtKB-KW"/>
</dbReference>
<dbReference type="InterPro" id="IPR002575">
    <property type="entry name" value="Aminoglycoside_PTrfase"/>
</dbReference>
<organism evidence="2 3">
    <name type="scientific">Bacteroides intestinalis</name>
    <dbReference type="NCBI Taxonomy" id="329854"/>
    <lineage>
        <taxon>Bacteria</taxon>
        <taxon>Pseudomonadati</taxon>
        <taxon>Bacteroidota</taxon>
        <taxon>Bacteroidia</taxon>
        <taxon>Bacteroidales</taxon>
        <taxon>Bacteroidaceae</taxon>
        <taxon>Bacteroides</taxon>
    </lineage>
</organism>